<feature type="region of interest" description="Disordered" evidence="1">
    <location>
        <begin position="787"/>
        <end position="974"/>
    </location>
</feature>
<reference evidence="3" key="1">
    <citation type="submission" date="2025-08" db="UniProtKB">
        <authorList>
            <consortium name="RefSeq"/>
        </authorList>
    </citation>
    <scope>IDENTIFICATION</scope>
    <source>
        <tissue evidence="3">Spleen</tissue>
    </source>
</reference>
<dbReference type="KEGG" id="pcw:110201425"/>
<protein>
    <submittedName>
        <fullName evidence="3">Uncharacterized protein C9orf131 homolog</fullName>
    </submittedName>
</protein>
<evidence type="ECO:0000256" key="1">
    <source>
        <dbReference type="SAM" id="MobiDB-lite"/>
    </source>
</evidence>
<dbReference type="InterPro" id="IPR026677">
    <property type="entry name" value="Spata31g1-like"/>
</dbReference>
<feature type="region of interest" description="Disordered" evidence="1">
    <location>
        <begin position="104"/>
        <end position="130"/>
    </location>
</feature>
<feature type="compositionally biased region" description="Low complexity" evidence="1">
    <location>
        <begin position="824"/>
        <end position="833"/>
    </location>
</feature>
<dbReference type="InParanoid" id="A0A6P5JEJ3"/>
<dbReference type="Proteomes" id="UP000515140">
    <property type="component" value="Unplaced"/>
</dbReference>
<feature type="region of interest" description="Disordered" evidence="1">
    <location>
        <begin position="419"/>
        <end position="453"/>
    </location>
</feature>
<organism evidence="2 3">
    <name type="scientific">Phascolarctos cinereus</name>
    <name type="common">Koala</name>
    <dbReference type="NCBI Taxonomy" id="38626"/>
    <lineage>
        <taxon>Eukaryota</taxon>
        <taxon>Metazoa</taxon>
        <taxon>Chordata</taxon>
        <taxon>Craniata</taxon>
        <taxon>Vertebrata</taxon>
        <taxon>Euteleostomi</taxon>
        <taxon>Mammalia</taxon>
        <taxon>Metatheria</taxon>
        <taxon>Diprotodontia</taxon>
        <taxon>Phascolarctidae</taxon>
        <taxon>Phascolarctos</taxon>
    </lineage>
</organism>
<accession>A0A6P5JEJ3</accession>
<gene>
    <name evidence="3" type="primary">CUNH9orf131</name>
</gene>
<feature type="region of interest" description="Disordered" evidence="1">
    <location>
        <begin position="662"/>
        <end position="681"/>
    </location>
</feature>
<proteinExistence type="predicted"/>
<dbReference type="FunCoup" id="A0A6P5JEJ3">
    <property type="interactions" value="1"/>
</dbReference>
<feature type="compositionally biased region" description="Pro residues" evidence="1">
    <location>
        <begin position="387"/>
        <end position="398"/>
    </location>
</feature>
<dbReference type="PANTHER" id="PTHR21777">
    <property type="entry name" value="RCG55159-LIKE"/>
    <property type="match status" value="1"/>
</dbReference>
<feature type="region of interest" description="Disordered" evidence="1">
    <location>
        <begin position="362"/>
        <end position="405"/>
    </location>
</feature>
<dbReference type="GeneID" id="110201425"/>
<evidence type="ECO:0000313" key="3">
    <source>
        <dbReference type="RefSeq" id="XP_020832697.1"/>
    </source>
</evidence>
<feature type="compositionally biased region" description="Basic and acidic residues" evidence="1">
    <location>
        <begin position="839"/>
        <end position="856"/>
    </location>
</feature>
<evidence type="ECO:0000313" key="2">
    <source>
        <dbReference type="Proteomes" id="UP000515140"/>
    </source>
</evidence>
<feature type="compositionally biased region" description="Basic residues" evidence="1">
    <location>
        <begin position="863"/>
        <end position="872"/>
    </location>
</feature>
<dbReference type="AlphaFoldDB" id="A0A6P5JEJ3"/>
<feature type="compositionally biased region" description="Basic and acidic residues" evidence="1">
    <location>
        <begin position="787"/>
        <end position="798"/>
    </location>
</feature>
<feature type="compositionally biased region" description="Acidic residues" evidence="1">
    <location>
        <begin position="111"/>
        <end position="130"/>
    </location>
</feature>
<name>A0A6P5JEJ3_PHACI</name>
<keyword evidence="2" id="KW-1185">Reference proteome</keyword>
<sequence length="974" mass="106657">MGLLGKMEWVRMLTAKVQLGLIWGEIKEALLPLGCSQCGCSCPQSPGNLLILLLFLVWQFRRNRHQWLPTKQDGSQSMVLPFLFPTSSDFLERIQSWQPQSRKRALFHKEEEEEEEEEEEQEDEEEKEEDMLGQMRLAPWWYFHPRKMEAEQKALGTLKKEVGNLHPLFLGPHGAYQPLVDSKEFPVKTVTPKPRPNSHYPHSSTGLIQAPTSLCPLSISSAKAKEYIQLFWGLPSLHSESLGVTFPKSQSGPTGTTNQHPPSDTPLIFFNELSYLPLPNLLVKTVSLPPPHLPSISPLPVLHGNCEATEMASTELPNEPEIPWQASEPQNPILPLLSASHSPVKPQEAEFMEVTKVMASDEHEVPGPQEVQPSELPWTPESLVQTPSPPSVPLPIPQDPVEDPKVTGSEALLEDQWQNQFPQDPDPSAPALNASPPCLLEPQGASLMGASHGSETAPLTLHGPKASCYNTQQSELPWAAETPASCLSLHTSPEPQGTGFTENPLVIPHVPEVPRYAMQEKEPPWPTGPPTPVLNMNPQTELQGASSIEVPNGTASSWDRTQTQPPWTSVLQFPQAEPQGANFEESPVPLASPELPGWEVQQIHQPCTPRHNTPPLEQTWPTTLRVPAETQEDKHHPPGSLTGDIVSMSRTVTSMPQEDGAIGKAPLHPQGTLSLGTEGCPRNKESRIQIKKYQFNPGPHSLAPSPPLPGQFLPRIPIQQDLCPLATSFYPSTCQIPAPNPTCQGSVGALSSNCAHVQAKKVMSQDTQPLHCHPPVAPQLQLLKLARDRQGPAREGREVPLMPLQTPDLQASKVPEPQSLSQYNKNMAAAKMPRAPKRARQERSGGSEPPDPDKSQAKTTLPSRKREHSRKSKTGDQGGGDAGWGVSPSKGKNHSSEGKKLSSHYPARRPLVSPRERNRNLCQTASRPELPQPSKAEISQVLPSQGPSKGQGAGGGDILDSRHQQNRPQGGRGP</sequence>
<dbReference type="CTD" id="138724"/>
<dbReference type="PANTHER" id="PTHR21777:SF0">
    <property type="entry name" value="RCG55159-LIKE"/>
    <property type="match status" value="1"/>
</dbReference>
<dbReference type="RefSeq" id="XP_020832697.1">
    <property type="nucleotide sequence ID" value="XM_020977038.1"/>
</dbReference>